<dbReference type="InterPro" id="IPR001005">
    <property type="entry name" value="SANT/Myb"/>
</dbReference>
<organism evidence="3 4">
    <name type="scientific">Venustampulla echinocandica</name>
    <dbReference type="NCBI Taxonomy" id="2656787"/>
    <lineage>
        <taxon>Eukaryota</taxon>
        <taxon>Fungi</taxon>
        <taxon>Dikarya</taxon>
        <taxon>Ascomycota</taxon>
        <taxon>Pezizomycotina</taxon>
        <taxon>Leotiomycetes</taxon>
        <taxon>Helotiales</taxon>
        <taxon>Pleuroascaceae</taxon>
        <taxon>Venustampulla</taxon>
    </lineage>
</organism>
<feature type="compositionally biased region" description="Basic residues" evidence="1">
    <location>
        <begin position="336"/>
        <end position="349"/>
    </location>
</feature>
<proteinExistence type="predicted"/>
<feature type="region of interest" description="Disordered" evidence="1">
    <location>
        <begin position="448"/>
        <end position="475"/>
    </location>
</feature>
<dbReference type="CDD" id="cd00167">
    <property type="entry name" value="SANT"/>
    <property type="match status" value="1"/>
</dbReference>
<feature type="compositionally biased region" description="Basic and acidic residues" evidence="1">
    <location>
        <begin position="108"/>
        <end position="123"/>
    </location>
</feature>
<dbReference type="SUPFAM" id="SSF46689">
    <property type="entry name" value="Homeodomain-like"/>
    <property type="match status" value="1"/>
</dbReference>
<feature type="region of interest" description="Disordered" evidence="1">
    <location>
        <begin position="1"/>
        <end position="272"/>
    </location>
</feature>
<keyword evidence="4" id="KW-1185">Reference proteome</keyword>
<dbReference type="SMART" id="SM00717">
    <property type="entry name" value="SANT"/>
    <property type="match status" value="1"/>
</dbReference>
<dbReference type="InterPro" id="IPR039467">
    <property type="entry name" value="TFIIIB_B''_Myb"/>
</dbReference>
<protein>
    <recommendedName>
        <fullName evidence="2">Myb-like domain-containing protein</fullName>
    </recommendedName>
</protein>
<name>A0A370TUT9_9HELO</name>
<accession>A0A370TUT9</accession>
<dbReference type="AlphaFoldDB" id="A0A370TUT9"/>
<dbReference type="Proteomes" id="UP000254866">
    <property type="component" value="Unassembled WGS sequence"/>
</dbReference>
<feature type="compositionally biased region" description="Basic and acidic residues" evidence="1">
    <location>
        <begin position="625"/>
        <end position="658"/>
    </location>
</feature>
<evidence type="ECO:0000256" key="1">
    <source>
        <dbReference type="SAM" id="MobiDB-lite"/>
    </source>
</evidence>
<evidence type="ECO:0000313" key="3">
    <source>
        <dbReference type="EMBL" id="RDL39305.1"/>
    </source>
</evidence>
<dbReference type="EMBL" id="NPIC01000002">
    <property type="protein sequence ID" value="RDL39305.1"/>
    <property type="molecule type" value="Genomic_DNA"/>
</dbReference>
<dbReference type="RefSeq" id="XP_031871961.1">
    <property type="nucleotide sequence ID" value="XM_032012268.1"/>
</dbReference>
<feature type="compositionally biased region" description="Polar residues" evidence="1">
    <location>
        <begin position="37"/>
        <end position="51"/>
    </location>
</feature>
<sequence length="725" mass="79033">MLKNRSKAFAPKFKGGPRRPPANPSSAESSARPSVEPHSQTPAAESSTNHDILSVPEQVTAPPSSEEETRVVKETLRPESNEPSLQAEKSPSAPEVRVESSIRSLKRKEREHDVQELPAKRVPVEMAPGGPTTQDPLSEIAPLSHLENGPREEPSEPAVSRRATPPTVDRLEPNEFSVAHDVADGSGDTPPGYHTLPSSTDLEASISQAPKETTDYPEPVAQPGANLTTPESDSQVVAAADEIQHSRSSSPQSDHEPPRFRYPTPPNTQTLSAIDLPIVSATSNDLSGLGPAGDTGALAQPGHVAQLSQIVPMAGLNPDGTAAALVEEPASGTEKGKKKKKIVRRKKVQAAHEGDDVRATVDMQLNRPRRVAGQKRSRKKKDSEKKRRVRAQTPEGAEDEVVDHTTMKMVDLCKDLRIGKKFSKHHEIKERLVQKKVKAKLAKENPELISLVEGEQHGKESSSRPDEDASGLAAAPSATVQMRVVDGQIVVDENTLQVDRQERGRAERGEVVEEVEEDDFTTVTTSGTFMKRERAVIWDAVANEMFYNGLAQFGTDFEMIAKLFPSRNRRQIKLKFNKEERNNPAKITRALTGEKISINLDEYEELAGFKLLDVAVIEAERAKIEQEQNAEEARHAADIAETTRRKKADIHAKSDAVKRALSGYGDDEVPAQGTDSAKENAEPAMGKNREASAAPKSKKKVTKKKNPHSSNAGGEEIEVLGSIEN</sequence>
<feature type="compositionally biased region" description="Basic and acidic residues" evidence="1">
    <location>
        <begin position="454"/>
        <end position="467"/>
    </location>
</feature>
<dbReference type="PANTHER" id="PTHR22929:SF0">
    <property type="entry name" value="TRANSCRIPTION FACTOR TFIIIB COMPONENT B'' HOMOLOG"/>
    <property type="match status" value="1"/>
</dbReference>
<reference evidence="3 4" key="1">
    <citation type="journal article" date="2018" name="IMA Fungus">
        <title>IMA Genome-F 9: Draft genome sequence of Annulohypoxylon stygium, Aspergillus mulundensis, Berkeleyomyces basicola (syn. Thielaviopsis basicola), Ceratocystis smalleyi, two Cercospora beticola strains, Coleophoma cylindrospora, Fusarium fracticaudum, Phialophora cf. hyalina, and Morchella septimelata.</title>
        <authorList>
            <person name="Wingfield B.D."/>
            <person name="Bills G.F."/>
            <person name="Dong Y."/>
            <person name="Huang W."/>
            <person name="Nel W.J."/>
            <person name="Swalarsk-Parry B.S."/>
            <person name="Vaghefi N."/>
            <person name="Wilken P.M."/>
            <person name="An Z."/>
            <person name="de Beer Z.W."/>
            <person name="De Vos L."/>
            <person name="Chen L."/>
            <person name="Duong T.A."/>
            <person name="Gao Y."/>
            <person name="Hammerbacher A."/>
            <person name="Kikkert J.R."/>
            <person name="Li Y."/>
            <person name="Li H."/>
            <person name="Li K."/>
            <person name="Li Q."/>
            <person name="Liu X."/>
            <person name="Ma X."/>
            <person name="Naidoo K."/>
            <person name="Pethybridge S.J."/>
            <person name="Sun J."/>
            <person name="Steenkamp E.T."/>
            <person name="van der Nest M.A."/>
            <person name="van Wyk S."/>
            <person name="Wingfield M.J."/>
            <person name="Xiong C."/>
            <person name="Yue Q."/>
            <person name="Zhang X."/>
        </authorList>
    </citation>
    <scope>NUCLEOTIDE SEQUENCE [LARGE SCALE GENOMIC DNA]</scope>
    <source>
        <strain evidence="3 4">BP 5553</strain>
    </source>
</reference>
<dbReference type="GO" id="GO:0070898">
    <property type="term" value="P:RNA polymerase III preinitiation complex assembly"/>
    <property type="evidence" value="ECO:0007669"/>
    <property type="project" value="TreeGrafter"/>
</dbReference>
<feature type="region of interest" description="Disordered" evidence="1">
    <location>
        <begin position="625"/>
        <end position="725"/>
    </location>
</feature>
<feature type="compositionally biased region" description="Polar residues" evidence="1">
    <location>
        <begin position="225"/>
        <end position="235"/>
    </location>
</feature>
<feature type="compositionally biased region" description="Basic residues" evidence="1">
    <location>
        <begin position="696"/>
        <end position="707"/>
    </location>
</feature>
<feature type="region of interest" description="Disordered" evidence="1">
    <location>
        <begin position="327"/>
        <end position="399"/>
    </location>
</feature>
<evidence type="ECO:0000313" key="4">
    <source>
        <dbReference type="Proteomes" id="UP000254866"/>
    </source>
</evidence>
<feature type="compositionally biased region" description="Low complexity" evidence="1">
    <location>
        <begin position="24"/>
        <end position="34"/>
    </location>
</feature>
<dbReference type="GeneID" id="43596494"/>
<dbReference type="Pfam" id="PF15963">
    <property type="entry name" value="Myb_DNA-bind_7"/>
    <property type="match status" value="1"/>
</dbReference>
<dbReference type="GO" id="GO:0000126">
    <property type="term" value="C:transcription factor TFIIIB complex"/>
    <property type="evidence" value="ECO:0007669"/>
    <property type="project" value="TreeGrafter"/>
</dbReference>
<feature type="compositionally biased region" description="Basic residues" evidence="1">
    <location>
        <begin position="367"/>
        <end position="390"/>
    </location>
</feature>
<dbReference type="GO" id="GO:0001156">
    <property type="term" value="F:TFIIIC-class transcription factor complex binding"/>
    <property type="evidence" value="ECO:0007669"/>
    <property type="project" value="TreeGrafter"/>
</dbReference>
<dbReference type="InterPro" id="IPR009057">
    <property type="entry name" value="Homeodomain-like_sf"/>
</dbReference>
<feature type="compositionally biased region" description="Basic and acidic residues" evidence="1">
    <location>
        <begin position="67"/>
        <end position="80"/>
    </location>
</feature>
<dbReference type="PANTHER" id="PTHR22929">
    <property type="entry name" value="RNA POLYMERASE III TRANSCRIPTION INITIATION FACTOR B"/>
    <property type="match status" value="1"/>
</dbReference>
<dbReference type="Gene3D" id="1.10.10.60">
    <property type="entry name" value="Homeodomain-like"/>
    <property type="match status" value="1"/>
</dbReference>
<feature type="compositionally biased region" description="Basic and acidic residues" evidence="1">
    <location>
        <begin position="350"/>
        <end position="359"/>
    </location>
</feature>
<feature type="domain" description="Myb-like" evidence="2">
    <location>
        <begin position="534"/>
        <end position="582"/>
    </location>
</feature>
<dbReference type="OrthoDB" id="272624at2759"/>
<evidence type="ECO:0000259" key="2">
    <source>
        <dbReference type="SMART" id="SM00717"/>
    </source>
</evidence>
<dbReference type="STRING" id="2656787.A0A370TUT9"/>
<comment type="caution">
    <text evidence="3">The sequence shown here is derived from an EMBL/GenBank/DDBJ whole genome shotgun (WGS) entry which is preliminary data.</text>
</comment>
<gene>
    <name evidence="3" type="ORF">BP5553_03645</name>
</gene>
<feature type="compositionally biased region" description="Polar residues" evidence="1">
    <location>
        <begin position="196"/>
        <end position="211"/>
    </location>
</feature>